<dbReference type="EMBL" id="BGZK01000402">
    <property type="protein sequence ID" value="GBP41581.1"/>
    <property type="molecule type" value="Genomic_DNA"/>
</dbReference>
<comment type="caution">
    <text evidence="2">The sequence shown here is derived from an EMBL/GenBank/DDBJ whole genome shotgun (WGS) entry which is preliminary data.</text>
</comment>
<gene>
    <name evidence="2" type="ORF">EVAR_34014_1</name>
</gene>
<sequence>MIVETASPHVTREHATALFQNVYHRVLFAEPAGGCPDTKSRRPALTSSGARGRRAAGGGRRPPSRIP</sequence>
<keyword evidence="3" id="KW-1185">Reference proteome</keyword>
<evidence type="ECO:0000256" key="1">
    <source>
        <dbReference type="SAM" id="MobiDB-lite"/>
    </source>
</evidence>
<organism evidence="2 3">
    <name type="scientific">Eumeta variegata</name>
    <name type="common">Bagworm moth</name>
    <name type="synonym">Eumeta japonica</name>
    <dbReference type="NCBI Taxonomy" id="151549"/>
    <lineage>
        <taxon>Eukaryota</taxon>
        <taxon>Metazoa</taxon>
        <taxon>Ecdysozoa</taxon>
        <taxon>Arthropoda</taxon>
        <taxon>Hexapoda</taxon>
        <taxon>Insecta</taxon>
        <taxon>Pterygota</taxon>
        <taxon>Neoptera</taxon>
        <taxon>Endopterygota</taxon>
        <taxon>Lepidoptera</taxon>
        <taxon>Glossata</taxon>
        <taxon>Ditrysia</taxon>
        <taxon>Tineoidea</taxon>
        <taxon>Psychidae</taxon>
        <taxon>Oiketicinae</taxon>
        <taxon>Eumeta</taxon>
    </lineage>
</organism>
<reference evidence="2 3" key="1">
    <citation type="journal article" date="2019" name="Commun. Biol.">
        <title>The bagworm genome reveals a unique fibroin gene that provides high tensile strength.</title>
        <authorList>
            <person name="Kono N."/>
            <person name="Nakamura H."/>
            <person name="Ohtoshi R."/>
            <person name="Tomita M."/>
            <person name="Numata K."/>
            <person name="Arakawa K."/>
        </authorList>
    </citation>
    <scope>NUCLEOTIDE SEQUENCE [LARGE SCALE GENOMIC DNA]</scope>
</reference>
<feature type="region of interest" description="Disordered" evidence="1">
    <location>
        <begin position="31"/>
        <end position="67"/>
    </location>
</feature>
<evidence type="ECO:0000313" key="3">
    <source>
        <dbReference type="Proteomes" id="UP000299102"/>
    </source>
</evidence>
<dbReference type="AlphaFoldDB" id="A0A4C1VSC7"/>
<dbReference type="Proteomes" id="UP000299102">
    <property type="component" value="Unassembled WGS sequence"/>
</dbReference>
<protein>
    <submittedName>
        <fullName evidence="2">Uncharacterized protein</fullName>
    </submittedName>
</protein>
<proteinExistence type="predicted"/>
<evidence type="ECO:0000313" key="2">
    <source>
        <dbReference type="EMBL" id="GBP41581.1"/>
    </source>
</evidence>
<name>A0A4C1VSC7_EUMVA</name>
<accession>A0A4C1VSC7</accession>